<dbReference type="InterPro" id="IPR027417">
    <property type="entry name" value="P-loop_NTPase"/>
</dbReference>
<organism evidence="2 3">
    <name type="scientific">Gregarina niphandrodes</name>
    <name type="common">Septate eugregarine</name>
    <dbReference type="NCBI Taxonomy" id="110365"/>
    <lineage>
        <taxon>Eukaryota</taxon>
        <taxon>Sar</taxon>
        <taxon>Alveolata</taxon>
        <taxon>Apicomplexa</taxon>
        <taxon>Conoidasida</taxon>
        <taxon>Gregarinasina</taxon>
        <taxon>Eugregarinorida</taxon>
        <taxon>Gregarinidae</taxon>
        <taxon>Gregarina</taxon>
    </lineage>
</organism>
<accession>A0A023BAI9</accession>
<protein>
    <submittedName>
        <fullName evidence="2">AAA-ATPase</fullName>
    </submittedName>
</protein>
<dbReference type="PANTHER" id="PTHR34825:SF1">
    <property type="entry name" value="AAA-ATPASE-LIKE DOMAIN-CONTAINING PROTEIN"/>
    <property type="match status" value="1"/>
</dbReference>
<evidence type="ECO:0000259" key="1">
    <source>
        <dbReference type="Pfam" id="PF09820"/>
    </source>
</evidence>
<evidence type="ECO:0000313" key="2">
    <source>
        <dbReference type="EMBL" id="EZG78335.1"/>
    </source>
</evidence>
<dbReference type="Proteomes" id="UP000019763">
    <property type="component" value="Unassembled WGS sequence"/>
</dbReference>
<reference evidence="2" key="1">
    <citation type="submission" date="2013-12" db="EMBL/GenBank/DDBJ databases">
        <authorList>
            <person name="Omoto C.K."/>
            <person name="Sibley D."/>
            <person name="Venepally P."/>
            <person name="Hadjithomas M."/>
            <person name="Karamycheva S."/>
            <person name="Brunk B."/>
            <person name="Roos D."/>
            <person name="Caler E."/>
            <person name="Lorenzi H."/>
        </authorList>
    </citation>
    <scope>NUCLEOTIDE SEQUENCE</scope>
</reference>
<dbReference type="VEuPathDB" id="CryptoDB:GNI_037760"/>
<dbReference type="SUPFAM" id="SSF52540">
    <property type="entry name" value="P-loop containing nucleoside triphosphate hydrolases"/>
    <property type="match status" value="1"/>
</dbReference>
<name>A0A023BAI9_GRENI</name>
<dbReference type="AlphaFoldDB" id="A0A023BAI9"/>
<dbReference type="OrthoDB" id="2404394at2759"/>
<comment type="caution">
    <text evidence="2">The sequence shown here is derived from an EMBL/GenBank/DDBJ whole genome shotgun (WGS) entry which is preliminary data.</text>
</comment>
<dbReference type="PANTHER" id="PTHR34825">
    <property type="entry name" value="CONSERVED PROTEIN, WITH A WEAK D-GALACTARATE DEHYDRATASE/ALTRONATE HYDROLASE DOMAIN"/>
    <property type="match status" value="1"/>
</dbReference>
<feature type="domain" description="AAA-ATPase-like" evidence="1">
    <location>
        <begin position="5"/>
        <end position="213"/>
    </location>
</feature>
<sequence>MGLTLGIQSFEDVFLCQYVDKTEQVWEIANAGRPCVLSRPRRFGKSLLISTFKAYFQGRKDLFAGLAIEPLEKKWEQYSVLHLDLSPFEYYPPSSSAPSWARSSVDEQQTKLEKILSDKLLEWETEFGVNENEGTLSERFARIIQHTAEQSGKGVVVLIDEYDKPLLETLCSQDLLKSHLSVLNSFYSVLKREERHLYFVFLTGITKLAQVSVLSEINQRNGSSLDRDFPTLCGFTREELTTKFRRQIESLGESHDISMEETLAVLTRRYGGYRFHHSGEQLFQPWSVLMAFHEGRFGDYSNHIGIPKILKWVVENRSSDLVPLLTGVSLDGSDMDPTSGTVLKPAVEPGSAKYLKSLGEALQDPFLLTYLCGYITVKDYDKRFDIYQLAFPNDEVRLGLAKFALLIRTPVPDKQRRSFIRKLVKSLEADRLKSFFATFDCFLPVNSRLEPFPAHNWPLIVHLVFCLMSEFIKTRTQFFSDGAGAVVDTTERVYKFLFKLDGTAREALDQVKTSLTEKEKNEEARTTVEIGARINCDGRSVVWEIQRQENFQ</sequence>
<evidence type="ECO:0000313" key="3">
    <source>
        <dbReference type="Proteomes" id="UP000019763"/>
    </source>
</evidence>
<proteinExistence type="predicted"/>
<gene>
    <name evidence="2" type="ORF">GNI_037760</name>
</gene>
<dbReference type="GeneID" id="22911462"/>
<dbReference type="eggNOG" id="ENOG502S8IM">
    <property type="taxonomic scope" value="Eukaryota"/>
</dbReference>
<dbReference type="InterPro" id="IPR018631">
    <property type="entry name" value="AAA-ATPase-like_dom"/>
</dbReference>
<dbReference type="EMBL" id="AFNH02000290">
    <property type="protein sequence ID" value="EZG78335.1"/>
    <property type="molecule type" value="Genomic_DNA"/>
</dbReference>
<dbReference type="Gene3D" id="3.40.50.300">
    <property type="entry name" value="P-loop containing nucleotide triphosphate hydrolases"/>
    <property type="match status" value="1"/>
</dbReference>
<keyword evidence="3" id="KW-1185">Reference proteome</keyword>
<dbReference type="RefSeq" id="XP_011129340.1">
    <property type="nucleotide sequence ID" value="XM_011131038.1"/>
</dbReference>
<dbReference type="Pfam" id="PF09820">
    <property type="entry name" value="AAA-ATPase_like"/>
    <property type="match status" value="1"/>
</dbReference>